<organism evidence="7 8">
    <name type="scientific">Brettanomyces naardenensis</name>
    <name type="common">Yeast</name>
    <dbReference type="NCBI Taxonomy" id="13370"/>
    <lineage>
        <taxon>Eukaryota</taxon>
        <taxon>Fungi</taxon>
        <taxon>Dikarya</taxon>
        <taxon>Ascomycota</taxon>
        <taxon>Saccharomycotina</taxon>
        <taxon>Pichiomycetes</taxon>
        <taxon>Pichiales</taxon>
        <taxon>Pichiaceae</taxon>
        <taxon>Brettanomyces</taxon>
    </lineage>
</organism>
<dbReference type="PANTHER" id="PTHR46237">
    <property type="entry name" value="CYTOCHROME B5 REDUCTASE 4 FAMILY MEMBER"/>
    <property type="match status" value="1"/>
</dbReference>
<gene>
    <name evidence="7" type="ORF">BRENAR_LOCUS468</name>
</gene>
<evidence type="ECO:0000313" key="7">
    <source>
        <dbReference type="EMBL" id="VEU19732.1"/>
    </source>
</evidence>
<dbReference type="FunFam" id="3.10.120.10:FF:000001">
    <property type="entry name" value="Cytochrome b5 reductase 4"/>
    <property type="match status" value="1"/>
</dbReference>
<dbReference type="STRING" id="13370.A0A448YFP4"/>
<dbReference type="InterPro" id="IPR051872">
    <property type="entry name" value="Cytochrome_b5/Flavoprotein_Rdt"/>
</dbReference>
<accession>A0A448YFP4</accession>
<evidence type="ECO:0000259" key="6">
    <source>
        <dbReference type="PROSITE" id="PS50255"/>
    </source>
</evidence>
<dbReference type="PROSITE" id="PS50255">
    <property type="entry name" value="CYTOCHROME_B5_2"/>
    <property type="match status" value="1"/>
</dbReference>
<name>A0A448YFP4_BRENA</name>
<dbReference type="AlphaFoldDB" id="A0A448YFP4"/>
<feature type="region of interest" description="Disordered" evidence="5">
    <location>
        <begin position="1"/>
        <end position="46"/>
    </location>
</feature>
<dbReference type="InParanoid" id="A0A448YFP4"/>
<keyword evidence="3 4" id="KW-0408">Iron</keyword>
<dbReference type="FunCoup" id="A0A448YFP4">
    <property type="interactions" value="91"/>
</dbReference>
<dbReference type="Pfam" id="PF00173">
    <property type="entry name" value="Cyt-b5"/>
    <property type="match status" value="1"/>
</dbReference>
<dbReference type="GO" id="GO:0020037">
    <property type="term" value="F:heme binding"/>
    <property type="evidence" value="ECO:0007669"/>
    <property type="project" value="UniProtKB-UniRule"/>
</dbReference>
<sequence length="152" mass="17310">MFAVPSKSSRHSGQRHGGVSFVPPSESGSKLTNPSQTTTSLGRRRKVALAPGHSAVDWEKSKGQEDLRRINPSDFPMRITKAQLKQHHTKNDCWMAFNHKVYNITNYLDYHPGGREILIENSGTDAIQLFQRYHPWVNYERILDACFIGFLV</sequence>
<dbReference type="Proteomes" id="UP000290900">
    <property type="component" value="Unassembled WGS sequence"/>
</dbReference>
<dbReference type="EMBL" id="CAACVR010000001">
    <property type="protein sequence ID" value="VEU19732.1"/>
    <property type="molecule type" value="Genomic_DNA"/>
</dbReference>
<dbReference type="GO" id="GO:0004128">
    <property type="term" value="F:cytochrome-b5 reductase activity, acting on NAD(P)H"/>
    <property type="evidence" value="ECO:0007669"/>
    <property type="project" value="TreeGrafter"/>
</dbReference>
<protein>
    <submittedName>
        <fullName evidence="7">DEKNAAC100777</fullName>
    </submittedName>
</protein>
<keyword evidence="2 4" id="KW-0479">Metal-binding</keyword>
<dbReference type="SMART" id="SM01117">
    <property type="entry name" value="Cyt-b5"/>
    <property type="match status" value="1"/>
</dbReference>
<feature type="domain" description="Cytochrome b5 heme-binding" evidence="6">
    <location>
        <begin position="76"/>
        <end position="152"/>
    </location>
</feature>
<dbReference type="GO" id="GO:0005737">
    <property type="term" value="C:cytoplasm"/>
    <property type="evidence" value="ECO:0007669"/>
    <property type="project" value="TreeGrafter"/>
</dbReference>
<dbReference type="GO" id="GO:0046872">
    <property type="term" value="F:metal ion binding"/>
    <property type="evidence" value="ECO:0007669"/>
    <property type="project" value="UniProtKB-UniRule"/>
</dbReference>
<evidence type="ECO:0000256" key="2">
    <source>
        <dbReference type="ARBA" id="ARBA00022723"/>
    </source>
</evidence>
<dbReference type="PANTHER" id="PTHR46237:SF1">
    <property type="entry name" value="CYTOCHROME B5 REDUCTASE 4"/>
    <property type="match status" value="1"/>
</dbReference>
<evidence type="ECO:0000256" key="3">
    <source>
        <dbReference type="ARBA" id="ARBA00023004"/>
    </source>
</evidence>
<dbReference type="SUPFAM" id="SSF55856">
    <property type="entry name" value="Cytochrome b5-like heme/steroid binding domain"/>
    <property type="match status" value="1"/>
</dbReference>
<dbReference type="PRINTS" id="PR00363">
    <property type="entry name" value="CYTOCHROMEB5"/>
</dbReference>
<evidence type="ECO:0000313" key="8">
    <source>
        <dbReference type="Proteomes" id="UP000290900"/>
    </source>
</evidence>
<dbReference type="InterPro" id="IPR018506">
    <property type="entry name" value="Cyt_B5_heme-BS"/>
</dbReference>
<proteinExistence type="inferred from homology"/>
<dbReference type="Gene3D" id="3.10.120.10">
    <property type="entry name" value="Cytochrome b5-like heme/steroid binding domain"/>
    <property type="match status" value="1"/>
</dbReference>
<dbReference type="InterPro" id="IPR036400">
    <property type="entry name" value="Cyt_B5-like_heme/steroid_sf"/>
</dbReference>
<dbReference type="InterPro" id="IPR001199">
    <property type="entry name" value="Cyt_B5-like_heme/steroid-bd"/>
</dbReference>
<evidence type="ECO:0000256" key="1">
    <source>
        <dbReference type="ARBA" id="ARBA00022617"/>
    </source>
</evidence>
<dbReference type="OrthoDB" id="432299at2759"/>
<comment type="similarity">
    <text evidence="4">Belongs to the cytochrome b5 family.</text>
</comment>
<keyword evidence="1 4" id="KW-0349">Heme</keyword>
<reference evidence="7 8" key="1">
    <citation type="submission" date="2018-12" db="EMBL/GenBank/DDBJ databases">
        <authorList>
            <person name="Tiukova I."/>
            <person name="Dainat J."/>
        </authorList>
    </citation>
    <scope>NUCLEOTIDE SEQUENCE [LARGE SCALE GENOMIC DNA]</scope>
</reference>
<evidence type="ECO:0000256" key="4">
    <source>
        <dbReference type="RuleBase" id="RU362121"/>
    </source>
</evidence>
<feature type="compositionally biased region" description="Polar residues" evidence="5">
    <location>
        <begin position="26"/>
        <end position="41"/>
    </location>
</feature>
<keyword evidence="8" id="KW-1185">Reference proteome</keyword>
<evidence type="ECO:0000256" key="5">
    <source>
        <dbReference type="SAM" id="MobiDB-lite"/>
    </source>
</evidence>
<dbReference type="PROSITE" id="PS00191">
    <property type="entry name" value="CYTOCHROME_B5_1"/>
    <property type="match status" value="1"/>
</dbReference>